<evidence type="ECO:0000259" key="1">
    <source>
        <dbReference type="Pfam" id="PF00557"/>
    </source>
</evidence>
<sequence length="264" mass="28669">MPFFIKELQIQPNKPDVNENIYHLANHLKEIYSNMLNGLTDGVSTRELSDIAHATARSMGISLTFKEVQGFPDGVSISVNHESANGVPDKSKIIKTGDMVKVAIGVGNAGQAFCVQNSTVVLGKPTLLDSLLIAKTKKCLQQAIAVCLPGNRVSDIVQALDETAKQETIFISKLFCGHMIGTKPILAPAIIKPKMFFGKDYILQAGCMVSVSVIGYSQKPNECFRQNRWTVYEKNGLRSAAFSHVVMVDEGGVKTVTAELPVCV</sequence>
<organism evidence="2 3">
    <name type="scientific">Parachitinimonas caeni</name>
    <dbReference type="NCBI Taxonomy" id="3031301"/>
    <lineage>
        <taxon>Bacteria</taxon>
        <taxon>Pseudomonadati</taxon>
        <taxon>Pseudomonadota</taxon>
        <taxon>Betaproteobacteria</taxon>
        <taxon>Neisseriales</taxon>
        <taxon>Chitinibacteraceae</taxon>
        <taxon>Parachitinimonas</taxon>
    </lineage>
</organism>
<dbReference type="InterPro" id="IPR000994">
    <property type="entry name" value="Pept_M24"/>
</dbReference>
<keyword evidence="3" id="KW-1185">Reference proteome</keyword>
<dbReference type="EMBL" id="JARRAF010000029">
    <property type="protein sequence ID" value="MDK2126032.1"/>
    <property type="molecule type" value="Genomic_DNA"/>
</dbReference>
<feature type="domain" description="Peptidase M24" evidence="1">
    <location>
        <begin position="30"/>
        <end position="249"/>
    </location>
</feature>
<evidence type="ECO:0000313" key="3">
    <source>
        <dbReference type="Proteomes" id="UP001172778"/>
    </source>
</evidence>
<gene>
    <name evidence="2" type="ORF">PZA18_18470</name>
</gene>
<accession>A0ABT7E136</accession>
<proteinExistence type="predicted"/>
<evidence type="ECO:0000313" key="2">
    <source>
        <dbReference type="EMBL" id="MDK2126032.1"/>
    </source>
</evidence>
<name>A0ABT7E136_9NEIS</name>
<reference evidence="2" key="1">
    <citation type="submission" date="2023-03" db="EMBL/GenBank/DDBJ databases">
        <title>Chitinimonas shenzhenensis gen. nov., sp. nov., a novel member of family Burkholderiaceae isolated from activated sludge collected in Shen Zhen, China.</title>
        <authorList>
            <person name="Wang X."/>
        </authorList>
    </citation>
    <scope>NUCLEOTIDE SEQUENCE</scope>
    <source>
        <strain evidence="2">DQS-5</strain>
    </source>
</reference>
<protein>
    <submittedName>
        <fullName evidence="2">M24 family metallopeptidase</fullName>
    </submittedName>
</protein>
<dbReference type="RefSeq" id="WP_284102347.1">
    <property type="nucleotide sequence ID" value="NZ_JARRAF010000029.1"/>
</dbReference>
<comment type="caution">
    <text evidence="2">The sequence shown here is derived from an EMBL/GenBank/DDBJ whole genome shotgun (WGS) entry which is preliminary data.</text>
</comment>
<dbReference type="PANTHER" id="PTHR43330">
    <property type="entry name" value="METHIONINE AMINOPEPTIDASE"/>
    <property type="match status" value="1"/>
</dbReference>
<dbReference type="Gene3D" id="3.90.230.10">
    <property type="entry name" value="Creatinase/methionine aminopeptidase superfamily"/>
    <property type="match status" value="1"/>
</dbReference>
<dbReference type="Proteomes" id="UP001172778">
    <property type="component" value="Unassembled WGS sequence"/>
</dbReference>
<dbReference type="InterPro" id="IPR036005">
    <property type="entry name" value="Creatinase/aminopeptidase-like"/>
</dbReference>
<dbReference type="Pfam" id="PF00557">
    <property type="entry name" value="Peptidase_M24"/>
    <property type="match status" value="1"/>
</dbReference>
<dbReference type="PANTHER" id="PTHR43330:SF8">
    <property type="entry name" value="METHIONINE AMINOPEPTIDASE 1D, MITOCHONDRIAL"/>
    <property type="match status" value="1"/>
</dbReference>
<dbReference type="SUPFAM" id="SSF55920">
    <property type="entry name" value="Creatinase/aminopeptidase"/>
    <property type="match status" value="1"/>
</dbReference>